<dbReference type="PANTHER" id="PTHR46929">
    <property type="entry name" value="EXPRESSED PROTEIN"/>
    <property type="match status" value="1"/>
</dbReference>
<dbReference type="AlphaFoldDB" id="A0AAQ3KLM0"/>
<dbReference type="Proteomes" id="UP001327560">
    <property type="component" value="Chromosome 6"/>
</dbReference>
<keyword evidence="4" id="KW-1185">Reference proteome</keyword>
<dbReference type="PANTHER" id="PTHR46929:SF13">
    <property type="entry name" value="MYB_SANT-LIKE DNA-BINDING DOMAIN PROTEIN"/>
    <property type="match status" value="1"/>
</dbReference>
<proteinExistence type="predicted"/>
<evidence type="ECO:0000313" key="3">
    <source>
        <dbReference type="EMBL" id="WOL11247.1"/>
    </source>
</evidence>
<feature type="region of interest" description="Disordered" evidence="1">
    <location>
        <begin position="151"/>
        <end position="172"/>
    </location>
</feature>
<feature type="domain" description="Myb/SANT-like" evidence="2">
    <location>
        <begin position="19"/>
        <end position="70"/>
    </location>
</feature>
<feature type="compositionally biased region" description="Polar residues" evidence="1">
    <location>
        <begin position="156"/>
        <end position="172"/>
    </location>
</feature>
<dbReference type="EMBL" id="CP136895">
    <property type="protein sequence ID" value="WOL11247.1"/>
    <property type="molecule type" value="Genomic_DNA"/>
</dbReference>
<dbReference type="Pfam" id="PF12776">
    <property type="entry name" value="Myb_DNA-bind_3"/>
    <property type="match status" value="1"/>
</dbReference>
<gene>
    <name evidence="3" type="ORF">Cni_G20009</name>
</gene>
<accession>A0AAQ3KLM0</accession>
<sequence length="172" mass="20025">MLKRKRDASDSSKKEEREHWTIVMDDALIDVLLQQHNIDNRVSETFTTTTYDNIVKELSEKLNKNIDNAHPHAEEWRSKPFPNYEKICILYGKDRATREHAETTREFRQRLSDISQEETMCTIEGIDQMCAQVDILLENFDNISSEDVKVEEQPWVHSNNPQVANSNATTST</sequence>
<reference evidence="3 4" key="1">
    <citation type="submission" date="2023-10" db="EMBL/GenBank/DDBJ databases">
        <title>Chromosome-scale genome assembly provides insights into flower coloration mechanisms of Canna indica.</title>
        <authorList>
            <person name="Li C."/>
        </authorList>
    </citation>
    <scope>NUCLEOTIDE SEQUENCE [LARGE SCALE GENOMIC DNA]</scope>
    <source>
        <tissue evidence="3">Flower</tissue>
    </source>
</reference>
<name>A0AAQ3KLM0_9LILI</name>
<evidence type="ECO:0000259" key="2">
    <source>
        <dbReference type="Pfam" id="PF12776"/>
    </source>
</evidence>
<dbReference type="InterPro" id="IPR024752">
    <property type="entry name" value="Myb/SANT-like_dom"/>
</dbReference>
<evidence type="ECO:0000256" key="1">
    <source>
        <dbReference type="SAM" id="MobiDB-lite"/>
    </source>
</evidence>
<protein>
    <recommendedName>
        <fullName evidence="2">Myb/SANT-like domain-containing protein</fullName>
    </recommendedName>
</protein>
<evidence type="ECO:0000313" key="4">
    <source>
        <dbReference type="Proteomes" id="UP001327560"/>
    </source>
</evidence>
<organism evidence="3 4">
    <name type="scientific">Canna indica</name>
    <name type="common">Indian-shot</name>
    <dbReference type="NCBI Taxonomy" id="4628"/>
    <lineage>
        <taxon>Eukaryota</taxon>
        <taxon>Viridiplantae</taxon>
        <taxon>Streptophyta</taxon>
        <taxon>Embryophyta</taxon>
        <taxon>Tracheophyta</taxon>
        <taxon>Spermatophyta</taxon>
        <taxon>Magnoliopsida</taxon>
        <taxon>Liliopsida</taxon>
        <taxon>Zingiberales</taxon>
        <taxon>Cannaceae</taxon>
        <taxon>Canna</taxon>
    </lineage>
</organism>